<accession>K3UHV6</accession>
<organism evidence="2 3">
    <name type="scientific">Fusarium pseudograminearum (strain CS3096)</name>
    <name type="common">Wheat and barley crown-rot fungus</name>
    <dbReference type="NCBI Taxonomy" id="1028729"/>
    <lineage>
        <taxon>Eukaryota</taxon>
        <taxon>Fungi</taxon>
        <taxon>Dikarya</taxon>
        <taxon>Ascomycota</taxon>
        <taxon>Pezizomycotina</taxon>
        <taxon>Sordariomycetes</taxon>
        <taxon>Hypocreomycetidae</taxon>
        <taxon>Hypocreales</taxon>
        <taxon>Nectriaceae</taxon>
        <taxon>Fusarium</taxon>
    </lineage>
</organism>
<proteinExistence type="predicted"/>
<sequence length="226" mass="25923">MTMSEADHPSASPEQDDPPNQCPDAESSPDRTPETGSVSTGDTPKTPLSHNFEEKEKHENEDDSDKKDNSEKDEENELKWTEDDSLLLEEEDFESIADKSPSQIEWFRRKREENQQNEPLDRVMCMIGHEEVKAYFLSIMDKVKLLKRWNKNLNDWSFDLVLKGVYGPGRNRIAQLYAEFLHSVGVVHSLQFAINEGYSPSSQDSMATVYMLAVLYIFNQPYAKPA</sequence>
<dbReference type="OrthoDB" id="2423195at2759"/>
<keyword evidence="3" id="KW-1185">Reference proteome</keyword>
<dbReference type="RefSeq" id="XP_009259752.1">
    <property type="nucleotide sequence ID" value="XM_009261477.1"/>
</dbReference>
<dbReference type="HOGENOM" id="CLU_1224834_0_0_1"/>
<dbReference type="GeneID" id="20366977"/>
<evidence type="ECO:0000313" key="3">
    <source>
        <dbReference type="Proteomes" id="UP000007978"/>
    </source>
</evidence>
<dbReference type="eggNOG" id="ENOG502TFS2">
    <property type="taxonomic scope" value="Eukaryota"/>
</dbReference>
<gene>
    <name evidence="2" type="ORF">FPSE_08359</name>
</gene>
<protein>
    <submittedName>
        <fullName evidence="2">Uncharacterized protein</fullName>
    </submittedName>
</protein>
<comment type="caution">
    <text evidence="2">The sequence shown here is derived from an EMBL/GenBank/DDBJ whole genome shotgun (WGS) entry which is preliminary data.</text>
</comment>
<name>K3UHV6_FUSPC</name>
<feature type="compositionally biased region" description="Polar residues" evidence="1">
    <location>
        <begin position="34"/>
        <end position="49"/>
    </location>
</feature>
<dbReference type="KEGG" id="fpu:FPSE_08359"/>
<feature type="compositionally biased region" description="Basic and acidic residues" evidence="1">
    <location>
        <begin position="51"/>
        <end position="70"/>
    </location>
</feature>
<feature type="region of interest" description="Disordered" evidence="1">
    <location>
        <begin position="1"/>
        <end position="84"/>
    </location>
</feature>
<evidence type="ECO:0000313" key="2">
    <source>
        <dbReference type="EMBL" id="EKJ71426.1"/>
    </source>
</evidence>
<reference evidence="2 3" key="1">
    <citation type="journal article" date="2012" name="PLoS Pathog.">
        <title>Comparative pathogenomics reveals horizontally acquired novel virulence genes in fungi infecting cereal hosts.</title>
        <authorList>
            <person name="Gardiner D.M."/>
            <person name="McDonald M.C."/>
            <person name="Covarelli L."/>
            <person name="Solomon P.S."/>
            <person name="Rusu A.G."/>
            <person name="Marshall M."/>
            <person name="Kazan K."/>
            <person name="Chakraborty S."/>
            <person name="McDonald B.A."/>
            <person name="Manners J.M."/>
        </authorList>
    </citation>
    <scope>NUCLEOTIDE SEQUENCE [LARGE SCALE GENOMIC DNA]</scope>
    <source>
        <strain evidence="2 3">CS3096</strain>
    </source>
</reference>
<dbReference type="Proteomes" id="UP000007978">
    <property type="component" value="Chromosome 2"/>
</dbReference>
<dbReference type="EMBL" id="AFNW01000288">
    <property type="protein sequence ID" value="EKJ71426.1"/>
    <property type="molecule type" value="Genomic_DNA"/>
</dbReference>
<dbReference type="AlphaFoldDB" id="K3UHV6"/>
<evidence type="ECO:0000256" key="1">
    <source>
        <dbReference type="SAM" id="MobiDB-lite"/>
    </source>
</evidence>